<dbReference type="SUPFAM" id="SSF56601">
    <property type="entry name" value="beta-lactamase/transpeptidase-like"/>
    <property type="match status" value="1"/>
</dbReference>
<proteinExistence type="predicted"/>
<reference evidence="2 3" key="2">
    <citation type="journal article" date="2022" name="Mol. Biol. Evol.">
        <title>Comparative Genomics Reveals Insights into the Divergent Evolution of Astigmatic Mites and Household Pest Adaptations.</title>
        <authorList>
            <person name="Xiong Q."/>
            <person name="Wan A.T."/>
            <person name="Liu X."/>
            <person name="Fung C.S."/>
            <person name="Xiao X."/>
            <person name="Malainual N."/>
            <person name="Hou J."/>
            <person name="Wang L."/>
            <person name="Wang M."/>
            <person name="Yang K.Y."/>
            <person name="Cui Y."/>
            <person name="Leung E.L."/>
            <person name="Nong W."/>
            <person name="Shin S.K."/>
            <person name="Au S.W."/>
            <person name="Jeong K.Y."/>
            <person name="Chew F.T."/>
            <person name="Hui J.H."/>
            <person name="Leung T.F."/>
            <person name="Tungtrongchitr A."/>
            <person name="Zhong N."/>
            <person name="Liu Z."/>
            <person name="Tsui S.K."/>
        </authorList>
    </citation>
    <scope>NUCLEOTIDE SEQUENCE [LARGE SCALE GENOMIC DNA]</scope>
    <source>
        <strain evidence="2">Derp</strain>
    </source>
</reference>
<evidence type="ECO:0000313" key="3">
    <source>
        <dbReference type="Proteomes" id="UP000887458"/>
    </source>
</evidence>
<dbReference type="EMBL" id="NJHN03000061">
    <property type="protein sequence ID" value="KAH9419000.1"/>
    <property type="molecule type" value="Genomic_DNA"/>
</dbReference>
<evidence type="ECO:0000313" key="2">
    <source>
        <dbReference type="EMBL" id="KAH9419000.1"/>
    </source>
</evidence>
<protein>
    <recommendedName>
        <fullName evidence="1">Beta-lactamase-related domain-containing protein</fullName>
    </recommendedName>
</protein>
<comment type="caution">
    <text evidence="2">The sequence shown here is derived from an EMBL/GenBank/DDBJ whole genome shotgun (WGS) entry which is preliminary data.</text>
</comment>
<accession>A0ABQ8J8U1</accession>
<evidence type="ECO:0000259" key="1">
    <source>
        <dbReference type="Pfam" id="PF00144"/>
    </source>
</evidence>
<dbReference type="Proteomes" id="UP000887458">
    <property type="component" value="Unassembled WGS sequence"/>
</dbReference>
<dbReference type="PANTHER" id="PTHR46520">
    <property type="entry name" value="SERINE BETA-LACTAMASE-LIKE PROTEIN LACTB, MITOCHONDRIAL"/>
    <property type="match status" value="1"/>
</dbReference>
<sequence length="475" mass="54664">MNVRQTWKTLGWITFGSLSTYGFLNQYPDYVSLKKRQKNIESFIKSQDNNDQILEKNPGKNIDVVDCDGNDRTEKLYSDAIRKSRQRLLQWKTEQTVPGFVIGISVRGRPVWIEGQGYADIENNVRCHRDTIMRIASISKSITATMLAKMVEDRKIDLDNSIYNYLNDGQFPRKQWQNEQVDITVRQLAAHLSGIRTYKEEETDKTKTDFDCPEVYQKDYFSSVTDSLRLFKDDPLVVKPGTKFHYSTYDYTLLAAVMENQMETKNFAKEFQKFIRNELGLLNTYLDQNDQIIYNRSRYYYRDTKKPNNGQIQNVPYVDNSYKWSGGGLLSNVPDLLQFGNLLLYSYLGTDPINGRKGYLQRSTVDEMWKPLENSSPNWQKDKSRGYGLGFSVIRNGHENCRAFAAEPPFNNVAMHTGGAVGASSLLLIEPDSEIVVAIIVNLQHALPMSLINDIVKLFSTTAIEKKDYHQKKTN</sequence>
<dbReference type="Gene3D" id="3.40.710.10">
    <property type="entry name" value="DD-peptidase/beta-lactamase superfamily"/>
    <property type="match status" value="1"/>
</dbReference>
<gene>
    <name evidence="2" type="ORF">DERP_011095</name>
</gene>
<dbReference type="InterPro" id="IPR001466">
    <property type="entry name" value="Beta-lactam-related"/>
</dbReference>
<dbReference type="InterPro" id="IPR012338">
    <property type="entry name" value="Beta-lactam/transpept-like"/>
</dbReference>
<dbReference type="PANTHER" id="PTHR46520:SF1">
    <property type="entry name" value="SERINE BETA-LACTAMASE-LIKE PROTEIN LACTB, MITOCHONDRIAL"/>
    <property type="match status" value="1"/>
</dbReference>
<organism evidence="2 3">
    <name type="scientific">Dermatophagoides pteronyssinus</name>
    <name type="common">European house dust mite</name>
    <dbReference type="NCBI Taxonomy" id="6956"/>
    <lineage>
        <taxon>Eukaryota</taxon>
        <taxon>Metazoa</taxon>
        <taxon>Ecdysozoa</taxon>
        <taxon>Arthropoda</taxon>
        <taxon>Chelicerata</taxon>
        <taxon>Arachnida</taxon>
        <taxon>Acari</taxon>
        <taxon>Acariformes</taxon>
        <taxon>Sarcoptiformes</taxon>
        <taxon>Astigmata</taxon>
        <taxon>Psoroptidia</taxon>
        <taxon>Analgoidea</taxon>
        <taxon>Pyroglyphidae</taxon>
        <taxon>Dermatophagoidinae</taxon>
        <taxon>Dermatophagoides</taxon>
    </lineage>
</organism>
<dbReference type="InterPro" id="IPR052794">
    <property type="entry name" value="Mito_Ser_Protease_LACTB"/>
</dbReference>
<feature type="domain" description="Beta-lactamase-related" evidence="1">
    <location>
        <begin position="94"/>
        <end position="446"/>
    </location>
</feature>
<keyword evidence="3" id="KW-1185">Reference proteome</keyword>
<name>A0ABQ8J8U1_DERPT</name>
<dbReference type="Pfam" id="PF00144">
    <property type="entry name" value="Beta-lactamase"/>
    <property type="match status" value="1"/>
</dbReference>
<reference evidence="2 3" key="1">
    <citation type="journal article" date="2018" name="J. Allergy Clin. Immunol.">
        <title>High-quality assembly of Dermatophagoides pteronyssinus genome and transcriptome reveals a wide range of novel allergens.</title>
        <authorList>
            <person name="Liu X.Y."/>
            <person name="Yang K.Y."/>
            <person name="Wang M.Q."/>
            <person name="Kwok J.S."/>
            <person name="Zeng X."/>
            <person name="Yang Z."/>
            <person name="Xiao X.J."/>
            <person name="Lau C.P."/>
            <person name="Li Y."/>
            <person name="Huang Z.M."/>
            <person name="Ba J.G."/>
            <person name="Yim A.K."/>
            <person name="Ouyang C.Y."/>
            <person name="Ngai S.M."/>
            <person name="Chan T.F."/>
            <person name="Leung E.L."/>
            <person name="Liu L."/>
            <person name="Liu Z.G."/>
            <person name="Tsui S.K."/>
        </authorList>
    </citation>
    <scope>NUCLEOTIDE SEQUENCE [LARGE SCALE GENOMIC DNA]</scope>
    <source>
        <strain evidence="2">Derp</strain>
    </source>
</reference>